<evidence type="ECO:0000256" key="1">
    <source>
        <dbReference type="ARBA" id="ARBA00007074"/>
    </source>
</evidence>
<evidence type="ECO:0000259" key="6">
    <source>
        <dbReference type="PROSITE" id="PS51935"/>
    </source>
</evidence>
<feature type="chain" id="PRO_5047419036" evidence="5">
    <location>
        <begin position="28"/>
        <end position="169"/>
    </location>
</feature>
<keyword evidence="5" id="KW-0732">Signal</keyword>
<dbReference type="PANTHER" id="PTHR47359">
    <property type="entry name" value="PEPTIDOGLYCAN DL-ENDOPEPTIDASE CWLO"/>
    <property type="match status" value="1"/>
</dbReference>
<keyword evidence="2" id="KW-0645">Protease</keyword>
<dbReference type="PANTHER" id="PTHR47359:SF3">
    <property type="entry name" value="NLP_P60 DOMAIN-CONTAINING PROTEIN-RELATED"/>
    <property type="match status" value="1"/>
</dbReference>
<proteinExistence type="inferred from homology"/>
<dbReference type="Pfam" id="PF00877">
    <property type="entry name" value="NLPC_P60"/>
    <property type="match status" value="1"/>
</dbReference>
<dbReference type="PROSITE" id="PS51935">
    <property type="entry name" value="NLPC_P60"/>
    <property type="match status" value="1"/>
</dbReference>
<dbReference type="InterPro" id="IPR051794">
    <property type="entry name" value="PG_Endopeptidase_C40"/>
</dbReference>
<dbReference type="EMBL" id="JBFASG010000028">
    <property type="protein sequence ID" value="MEV4925932.1"/>
    <property type="molecule type" value="Genomic_DNA"/>
</dbReference>
<dbReference type="SUPFAM" id="SSF54001">
    <property type="entry name" value="Cysteine proteinases"/>
    <property type="match status" value="1"/>
</dbReference>
<evidence type="ECO:0000256" key="2">
    <source>
        <dbReference type="ARBA" id="ARBA00022670"/>
    </source>
</evidence>
<name>A0ABV3IZY3_9ACTN</name>
<evidence type="ECO:0000256" key="4">
    <source>
        <dbReference type="ARBA" id="ARBA00022807"/>
    </source>
</evidence>
<keyword evidence="4" id="KW-0788">Thiol protease</keyword>
<dbReference type="InterPro" id="IPR000064">
    <property type="entry name" value="NLP_P60_dom"/>
</dbReference>
<evidence type="ECO:0000313" key="7">
    <source>
        <dbReference type="EMBL" id="MEV4925932.1"/>
    </source>
</evidence>
<keyword evidence="8" id="KW-1185">Reference proteome</keyword>
<dbReference type="InterPro" id="IPR038765">
    <property type="entry name" value="Papain-like_cys_pep_sf"/>
</dbReference>
<feature type="domain" description="NlpC/P60" evidence="6">
    <location>
        <begin position="49"/>
        <end position="169"/>
    </location>
</feature>
<sequence>MVHIRGAVVAAVWAAVLAGPGAGPAAAAPAPAPGRGGTRAVLPAARPLGDRLEPAIRYAMAHLGDPFAIGGDGPRRWDCSGLVQQAYRRAGVRLPRIAADQYRATTRVARRSLRRGDLVFWSRNGRASGVHHVAVYLGGERYVEAPRPGFEVRVSTFSRHRPNLYGRVR</sequence>
<reference evidence="7 8" key="1">
    <citation type="submission" date="2024-06" db="EMBL/GenBank/DDBJ databases">
        <title>The Natural Products Discovery Center: Release of the First 8490 Sequenced Strains for Exploring Actinobacteria Biosynthetic Diversity.</title>
        <authorList>
            <person name="Kalkreuter E."/>
            <person name="Kautsar S.A."/>
            <person name="Yang D."/>
            <person name="Bader C.D."/>
            <person name="Teijaro C.N."/>
            <person name="Fluegel L."/>
            <person name="Davis C.M."/>
            <person name="Simpson J.R."/>
            <person name="Lauterbach L."/>
            <person name="Steele A.D."/>
            <person name="Gui C."/>
            <person name="Meng S."/>
            <person name="Li G."/>
            <person name="Viehrig K."/>
            <person name="Ye F."/>
            <person name="Su P."/>
            <person name="Kiefer A.F."/>
            <person name="Nichols A."/>
            <person name="Cepeda A.J."/>
            <person name="Yan W."/>
            <person name="Fan B."/>
            <person name="Jiang Y."/>
            <person name="Adhikari A."/>
            <person name="Zheng C.-J."/>
            <person name="Schuster L."/>
            <person name="Cowan T.M."/>
            <person name="Smanski M.J."/>
            <person name="Chevrette M.G."/>
            <person name="De Carvalho L.P.S."/>
            <person name="Shen B."/>
        </authorList>
    </citation>
    <scope>NUCLEOTIDE SEQUENCE [LARGE SCALE GENOMIC DNA]</scope>
    <source>
        <strain evidence="7 8">NPDC053791</strain>
    </source>
</reference>
<organism evidence="7 8">
    <name type="scientific">Streptomyces roseoverticillatus</name>
    <dbReference type="NCBI Taxonomy" id="66429"/>
    <lineage>
        <taxon>Bacteria</taxon>
        <taxon>Bacillati</taxon>
        <taxon>Actinomycetota</taxon>
        <taxon>Actinomycetes</taxon>
        <taxon>Kitasatosporales</taxon>
        <taxon>Streptomycetaceae</taxon>
        <taxon>Streptomyces</taxon>
    </lineage>
</organism>
<comment type="similarity">
    <text evidence="1">Belongs to the peptidase C40 family.</text>
</comment>
<protein>
    <submittedName>
        <fullName evidence="7">C40 family peptidase</fullName>
    </submittedName>
</protein>
<comment type="caution">
    <text evidence="7">The sequence shown here is derived from an EMBL/GenBank/DDBJ whole genome shotgun (WGS) entry which is preliminary data.</text>
</comment>
<dbReference type="Proteomes" id="UP001552479">
    <property type="component" value="Unassembled WGS sequence"/>
</dbReference>
<gene>
    <name evidence="7" type="ORF">AB0L03_24430</name>
</gene>
<evidence type="ECO:0000313" key="8">
    <source>
        <dbReference type="Proteomes" id="UP001552479"/>
    </source>
</evidence>
<accession>A0ABV3IZY3</accession>
<evidence type="ECO:0000256" key="3">
    <source>
        <dbReference type="ARBA" id="ARBA00022801"/>
    </source>
</evidence>
<feature type="signal peptide" evidence="5">
    <location>
        <begin position="1"/>
        <end position="27"/>
    </location>
</feature>
<evidence type="ECO:0000256" key="5">
    <source>
        <dbReference type="SAM" id="SignalP"/>
    </source>
</evidence>
<dbReference type="Gene3D" id="3.90.1720.10">
    <property type="entry name" value="endopeptidase domain like (from Nostoc punctiforme)"/>
    <property type="match status" value="1"/>
</dbReference>
<dbReference type="RefSeq" id="WP_366089494.1">
    <property type="nucleotide sequence ID" value="NZ_JBFASG010000028.1"/>
</dbReference>
<keyword evidence="3" id="KW-0378">Hydrolase</keyword>